<proteinExistence type="predicted"/>
<dbReference type="Proteomes" id="UP000814140">
    <property type="component" value="Unassembled WGS sequence"/>
</dbReference>
<comment type="caution">
    <text evidence="1">The sequence shown here is derived from an EMBL/GenBank/DDBJ whole genome shotgun (WGS) entry which is preliminary data.</text>
</comment>
<sequence length="186" mass="21523">MPVPDYPLLAEHLLIRLVALYRRSPPVVTANDVWTSGDLAEREAWGRELIHLWRCYRRVGGQTCPTLDFILDRARSVLDMAGYRVPAAREWLIWGRELMPVTARTMRSLARVYVEWWEHEGGVLAQQMLFNFASKELLREYLSGLVAEDDYVERWQGLRAMYPDSTVPTVQVLAEAVNFDEDVVVE</sequence>
<dbReference type="EMBL" id="MU277219">
    <property type="protein sequence ID" value="KAI0060338.1"/>
    <property type="molecule type" value="Genomic_DNA"/>
</dbReference>
<gene>
    <name evidence="1" type="ORF">BV25DRAFT_1917704</name>
</gene>
<evidence type="ECO:0000313" key="1">
    <source>
        <dbReference type="EMBL" id="KAI0060338.1"/>
    </source>
</evidence>
<organism evidence="1 2">
    <name type="scientific">Artomyces pyxidatus</name>
    <dbReference type="NCBI Taxonomy" id="48021"/>
    <lineage>
        <taxon>Eukaryota</taxon>
        <taxon>Fungi</taxon>
        <taxon>Dikarya</taxon>
        <taxon>Basidiomycota</taxon>
        <taxon>Agaricomycotina</taxon>
        <taxon>Agaricomycetes</taxon>
        <taxon>Russulales</taxon>
        <taxon>Auriscalpiaceae</taxon>
        <taxon>Artomyces</taxon>
    </lineage>
</organism>
<reference evidence="1" key="2">
    <citation type="journal article" date="2022" name="New Phytol.">
        <title>Evolutionary transition to the ectomycorrhizal habit in the genomes of a hyperdiverse lineage of mushroom-forming fungi.</title>
        <authorList>
            <person name="Looney B."/>
            <person name="Miyauchi S."/>
            <person name="Morin E."/>
            <person name="Drula E."/>
            <person name="Courty P.E."/>
            <person name="Kohler A."/>
            <person name="Kuo A."/>
            <person name="LaButti K."/>
            <person name="Pangilinan J."/>
            <person name="Lipzen A."/>
            <person name="Riley R."/>
            <person name="Andreopoulos W."/>
            <person name="He G."/>
            <person name="Johnson J."/>
            <person name="Nolan M."/>
            <person name="Tritt A."/>
            <person name="Barry K.W."/>
            <person name="Grigoriev I.V."/>
            <person name="Nagy L.G."/>
            <person name="Hibbett D."/>
            <person name="Henrissat B."/>
            <person name="Matheny P.B."/>
            <person name="Labbe J."/>
            <person name="Martin F.M."/>
        </authorList>
    </citation>
    <scope>NUCLEOTIDE SEQUENCE</scope>
    <source>
        <strain evidence="1">HHB10654</strain>
    </source>
</reference>
<reference evidence="1" key="1">
    <citation type="submission" date="2021-03" db="EMBL/GenBank/DDBJ databases">
        <authorList>
            <consortium name="DOE Joint Genome Institute"/>
            <person name="Ahrendt S."/>
            <person name="Looney B.P."/>
            <person name="Miyauchi S."/>
            <person name="Morin E."/>
            <person name="Drula E."/>
            <person name="Courty P.E."/>
            <person name="Chicoki N."/>
            <person name="Fauchery L."/>
            <person name="Kohler A."/>
            <person name="Kuo A."/>
            <person name="Labutti K."/>
            <person name="Pangilinan J."/>
            <person name="Lipzen A."/>
            <person name="Riley R."/>
            <person name="Andreopoulos W."/>
            <person name="He G."/>
            <person name="Johnson J."/>
            <person name="Barry K.W."/>
            <person name="Grigoriev I.V."/>
            <person name="Nagy L."/>
            <person name="Hibbett D."/>
            <person name="Henrissat B."/>
            <person name="Matheny P.B."/>
            <person name="Labbe J."/>
            <person name="Martin F."/>
        </authorList>
    </citation>
    <scope>NUCLEOTIDE SEQUENCE</scope>
    <source>
        <strain evidence="1">HHB10654</strain>
    </source>
</reference>
<keyword evidence="2" id="KW-1185">Reference proteome</keyword>
<evidence type="ECO:0000313" key="2">
    <source>
        <dbReference type="Proteomes" id="UP000814140"/>
    </source>
</evidence>
<name>A0ACB8SWU9_9AGAM</name>
<accession>A0ACB8SWU9</accession>
<protein>
    <submittedName>
        <fullName evidence="1">Uncharacterized protein</fullName>
    </submittedName>
</protein>